<evidence type="ECO:0000313" key="3">
    <source>
        <dbReference type="Proteomes" id="UP001500840"/>
    </source>
</evidence>
<proteinExistence type="predicted"/>
<organism evidence="2 3">
    <name type="scientific">Novipirellula rosea</name>
    <dbReference type="NCBI Taxonomy" id="1031540"/>
    <lineage>
        <taxon>Bacteria</taxon>
        <taxon>Pseudomonadati</taxon>
        <taxon>Planctomycetota</taxon>
        <taxon>Planctomycetia</taxon>
        <taxon>Pirellulales</taxon>
        <taxon>Pirellulaceae</taxon>
        <taxon>Novipirellula</taxon>
    </lineage>
</organism>
<feature type="transmembrane region" description="Helical" evidence="1">
    <location>
        <begin position="197"/>
        <end position="214"/>
    </location>
</feature>
<dbReference type="RefSeq" id="WP_339942758.1">
    <property type="nucleotide sequence ID" value="NZ_BAABGA010000039.1"/>
</dbReference>
<keyword evidence="3" id="KW-1185">Reference proteome</keyword>
<sequence length="447" mass="50239">MSKVATHDGSSLQLPTPLSACLISAAIFGFFHLTSPFAFALEYDYQTWFFLFLNIVAIALPAILYRFSRHGGKKRFRIESGIPVDSRFLQLGVWVLIGLALLGTILKCYDLFVARGFSVTSNVNELYEQNAEISASMAGLVASLLYPLAFPTLIISLALHNSARQHAKRMWKIAVVLSIFACLVAPLNTILLGKRGAVFSVTILAALAFYYSGIRLRKRTILVGSMVAFALFVFSTRMFSHRLELKGASTEAAVEAGRFTDLLELSPNYRSVARHSAMPDSFRSAFYDWSVIHAYVVHAVPEYLFAIENFNRAEYQHGKFTFSLVAKFSSYFSDIHYDAKATAEVPPRTYIYSTLFGPLFFDFGFASIFVTLLIGASFVFTYNLAKRDAVLVPLYLYLYTVVLVSPIICFLNMFYGFYYLTASISAAVFLKFCSRVRPRQQLRHQLT</sequence>
<feature type="transmembrane region" description="Helical" evidence="1">
    <location>
        <begin position="171"/>
        <end position="191"/>
    </location>
</feature>
<evidence type="ECO:0008006" key="4">
    <source>
        <dbReference type="Google" id="ProtNLM"/>
    </source>
</evidence>
<feature type="transmembrane region" description="Helical" evidence="1">
    <location>
        <begin position="389"/>
        <end position="408"/>
    </location>
</feature>
<keyword evidence="1" id="KW-0472">Membrane</keyword>
<feature type="transmembrane region" description="Helical" evidence="1">
    <location>
        <begin position="363"/>
        <end position="382"/>
    </location>
</feature>
<dbReference type="EMBL" id="BAABGA010000039">
    <property type="protein sequence ID" value="GAA4456819.1"/>
    <property type="molecule type" value="Genomic_DNA"/>
</dbReference>
<feature type="transmembrane region" description="Helical" evidence="1">
    <location>
        <begin position="133"/>
        <end position="159"/>
    </location>
</feature>
<accession>A0ABP8MVF9</accession>
<feature type="transmembrane region" description="Helical" evidence="1">
    <location>
        <begin position="414"/>
        <end position="433"/>
    </location>
</feature>
<feature type="transmembrane region" description="Helical" evidence="1">
    <location>
        <begin position="88"/>
        <end position="113"/>
    </location>
</feature>
<keyword evidence="1" id="KW-1133">Transmembrane helix</keyword>
<name>A0ABP8MVF9_9BACT</name>
<evidence type="ECO:0000313" key="2">
    <source>
        <dbReference type="EMBL" id="GAA4456819.1"/>
    </source>
</evidence>
<feature type="transmembrane region" description="Helical" evidence="1">
    <location>
        <begin position="12"/>
        <end position="33"/>
    </location>
</feature>
<gene>
    <name evidence="2" type="ORF">GCM10023156_32730</name>
</gene>
<dbReference type="Proteomes" id="UP001500840">
    <property type="component" value="Unassembled WGS sequence"/>
</dbReference>
<feature type="transmembrane region" description="Helical" evidence="1">
    <location>
        <begin position="45"/>
        <end position="67"/>
    </location>
</feature>
<reference evidence="3" key="1">
    <citation type="journal article" date="2019" name="Int. J. Syst. Evol. Microbiol.">
        <title>The Global Catalogue of Microorganisms (GCM) 10K type strain sequencing project: providing services to taxonomists for standard genome sequencing and annotation.</title>
        <authorList>
            <consortium name="The Broad Institute Genomics Platform"/>
            <consortium name="The Broad Institute Genome Sequencing Center for Infectious Disease"/>
            <person name="Wu L."/>
            <person name="Ma J."/>
        </authorList>
    </citation>
    <scope>NUCLEOTIDE SEQUENCE [LARGE SCALE GENOMIC DNA]</scope>
    <source>
        <strain evidence="3">JCM 17759</strain>
    </source>
</reference>
<protein>
    <recommendedName>
        <fullName evidence="4">Oligosaccharide repeat unit polymerase</fullName>
    </recommendedName>
</protein>
<evidence type="ECO:0000256" key="1">
    <source>
        <dbReference type="SAM" id="Phobius"/>
    </source>
</evidence>
<comment type="caution">
    <text evidence="2">The sequence shown here is derived from an EMBL/GenBank/DDBJ whole genome shotgun (WGS) entry which is preliminary data.</text>
</comment>
<feature type="transmembrane region" description="Helical" evidence="1">
    <location>
        <begin position="221"/>
        <end position="239"/>
    </location>
</feature>
<keyword evidence="1" id="KW-0812">Transmembrane</keyword>